<reference evidence="17" key="1">
    <citation type="submission" date="2022-11" db="UniProtKB">
        <authorList>
            <consortium name="WormBaseParasite"/>
        </authorList>
    </citation>
    <scope>IDENTIFICATION</scope>
</reference>
<dbReference type="InterPro" id="IPR019818">
    <property type="entry name" value="IsoCit/isopropylmalate_DH_CS"/>
</dbReference>
<comment type="cofactor">
    <cofactor evidence="1">
        <name>Mn(2+)</name>
        <dbReference type="ChEBI" id="CHEBI:29035"/>
    </cofactor>
</comment>
<keyword evidence="4 10" id="KW-0816">Tricarboxylic acid cycle</keyword>
<evidence type="ECO:0000256" key="7">
    <source>
        <dbReference type="ARBA" id="ARBA00022857"/>
    </source>
</evidence>
<dbReference type="PANTHER" id="PTHR11822:SF21">
    <property type="entry name" value="ISOCITRATE DEHYDROGENASE [NADP], MITOCHONDRIAL"/>
    <property type="match status" value="1"/>
</dbReference>
<accession>A0A914YXX4</accession>
<feature type="binding site" evidence="14">
    <location>
        <position position="112"/>
    </location>
    <ligand>
        <name>NADP(+)</name>
        <dbReference type="ChEBI" id="CHEBI:58349"/>
    </ligand>
</feature>
<keyword evidence="16" id="KW-1185">Reference proteome</keyword>
<feature type="binding site" evidence="12">
    <location>
        <begin position="124"/>
        <end position="130"/>
    </location>
    <ligand>
        <name>D-threo-isocitrate</name>
        <dbReference type="ChEBI" id="CHEBI:15562"/>
    </ligand>
</feature>
<protein>
    <recommendedName>
        <fullName evidence="10">Isocitrate dehydrogenase [NADP]</fullName>
        <ecNumber evidence="10">1.1.1.42</ecNumber>
    </recommendedName>
</protein>
<keyword evidence="6 10" id="KW-0460">Magnesium</keyword>
<dbReference type="PIRSF" id="PIRSF000108">
    <property type="entry name" value="IDH_NADP"/>
    <property type="match status" value="1"/>
</dbReference>
<dbReference type="GO" id="GO:0005829">
    <property type="term" value="C:cytosol"/>
    <property type="evidence" value="ECO:0007669"/>
    <property type="project" value="TreeGrafter"/>
</dbReference>
<dbReference type="AlphaFoldDB" id="A0A914YXX4"/>
<dbReference type="InterPro" id="IPR004790">
    <property type="entry name" value="Isocitrate_DH_NADP"/>
</dbReference>
<comment type="cofactor">
    <cofactor evidence="10 13">
        <name>Mg(2+)</name>
        <dbReference type="ChEBI" id="CHEBI:18420"/>
    </cofactor>
    <cofactor evidence="10 13">
        <name>Mn(2+)</name>
        <dbReference type="ChEBI" id="CHEBI:29035"/>
    </cofactor>
    <text evidence="10 13">Binds 1 Mg(2+) or Mn(2+) ion per subunit.</text>
</comment>
<evidence type="ECO:0000259" key="15">
    <source>
        <dbReference type="SMART" id="SM01329"/>
    </source>
</evidence>
<dbReference type="EC" id="1.1.1.42" evidence="10"/>
<evidence type="ECO:0000256" key="9">
    <source>
        <dbReference type="ARBA" id="ARBA00023211"/>
    </source>
</evidence>
<keyword evidence="3" id="KW-0329">Glyoxylate bypass</keyword>
<evidence type="ECO:0000256" key="10">
    <source>
        <dbReference type="PIRNR" id="PIRNR000108"/>
    </source>
</evidence>
<keyword evidence="5 10" id="KW-0479">Metal-binding</keyword>
<dbReference type="GO" id="GO:0006739">
    <property type="term" value="P:NADP+ metabolic process"/>
    <property type="evidence" value="ECO:0007669"/>
    <property type="project" value="TreeGrafter"/>
</dbReference>
<proteinExistence type="inferred from homology"/>
<dbReference type="GO" id="GO:0005739">
    <property type="term" value="C:mitochondrion"/>
    <property type="evidence" value="ECO:0007669"/>
    <property type="project" value="TreeGrafter"/>
</dbReference>
<feature type="binding site" evidence="14">
    <location>
        <begin position="339"/>
        <end position="344"/>
    </location>
    <ligand>
        <name>NADP(+)</name>
        <dbReference type="ChEBI" id="CHEBI:58349"/>
    </ligand>
</feature>
<sequence length="439" mass="49682">MLRSSIQLCVLPSQLATSATRCIATTAPMNRQKIKVKNPVVDMDGDEMTRIIWSDIKKKLILPYLDIDIKYFDLGLPHRDETNDQVTIDSAEATKKYNVAIKCATITPDEARVEEFKLKKMWKSPNGTIRNILGGTVFREPILCKNIPRLVNTWKKPIIIGRHAHADQYKATDFVVPGAGKLELRFVPKNGKETISHEVFEFHGPGVAIGMYNTDESIRDFAHSSLVYALEREYPLYLSTKNTILKKYDGRFKDIFQEIYESEYRKKYEAKGIWYEHRLIDDMVAQAMKSEGGFVWACKNYDGDVQSDSVAQGYGSLGLMTSVLICPDGKTVEAEAAHGTVTRHYRQHQKGEETSTNPIASIFAWTKGLEHRAKLDNNDALKTFASNLETVCIETVESGAMTKDLAICVKGTNKVDRKDYLNTFEFLDKIASNLDKKQK</sequence>
<feature type="site" description="Critical for catalysis" evidence="11">
    <location>
        <position position="241"/>
    </location>
</feature>
<evidence type="ECO:0000256" key="4">
    <source>
        <dbReference type="ARBA" id="ARBA00022532"/>
    </source>
</evidence>
<evidence type="ECO:0000256" key="1">
    <source>
        <dbReference type="ARBA" id="ARBA00001936"/>
    </source>
</evidence>
<feature type="site" description="Critical for catalysis" evidence="11">
    <location>
        <position position="169"/>
    </location>
</feature>
<dbReference type="NCBIfam" id="NF006156">
    <property type="entry name" value="PRK08299.1"/>
    <property type="match status" value="1"/>
</dbReference>
<dbReference type="Pfam" id="PF00180">
    <property type="entry name" value="Iso_dh"/>
    <property type="match status" value="1"/>
</dbReference>
<dbReference type="FunFam" id="3.40.718.10:FF:000002">
    <property type="entry name" value="Isocitrate dehydrogenase [NADP]"/>
    <property type="match status" value="1"/>
</dbReference>
<feature type="binding site" evidence="14">
    <location>
        <begin position="105"/>
        <end position="107"/>
    </location>
    <ligand>
        <name>NADP(+)</name>
        <dbReference type="ChEBI" id="CHEBI:58349"/>
    </ligand>
</feature>
<dbReference type="GO" id="GO:0051287">
    <property type="term" value="F:NAD binding"/>
    <property type="evidence" value="ECO:0007669"/>
    <property type="project" value="InterPro"/>
</dbReference>
<dbReference type="Proteomes" id="UP000887577">
    <property type="component" value="Unplaced"/>
</dbReference>
<evidence type="ECO:0000256" key="6">
    <source>
        <dbReference type="ARBA" id="ARBA00022842"/>
    </source>
</evidence>
<feature type="binding site" evidence="13">
    <location>
        <position position="304"/>
    </location>
    <ligand>
        <name>Mn(2+)</name>
        <dbReference type="ChEBI" id="CHEBI:29035"/>
    </ligand>
</feature>
<evidence type="ECO:0000256" key="8">
    <source>
        <dbReference type="ARBA" id="ARBA00023002"/>
    </source>
</evidence>
<keyword evidence="9 10" id="KW-0464">Manganese</keyword>
<evidence type="ECO:0000256" key="5">
    <source>
        <dbReference type="ARBA" id="ARBA00022723"/>
    </source>
</evidence>
<evidence type="ECO:0000256" key="3">
    <source>
        <dbReference type="ARBA" id="ARBA00022435"/>
    </source>
</evidence>
<feature type="binding site" evidence="12">
    <location>
        <position position="107"/>
    </location>
    <ligand>
        <name>D-threo-isocitrate</name>
        <dbReference type="ChEBI" id="CHEBI:15562"/>
    </ligand>
</feature>
<dbReference type="GO" id="GO:0006102">
    <property type="term" value="P:isocitrate metabolic process"/>
    <property type="evidence" value="ECO:0007669"/>
    <property type="project" value="InterPro"/>
</dbReference>
<organism evidence="16 17">
    <name type="scientific">Panagrolaimus superbus</name>
    <dbReference type="NCBI Taxonomy" id="310955"/>
    <lineage>
        <taxon>Eukaryota</taxon>
        <taxon>Metazoa</taxon>
        <taxon>Ecdysozoa</taxon>
        <taxon>Nematoda</taxon>
        <taxon>Chromadorea</taxon>
        <taxon>Rhabditida</taxon>
        <taxon>Tylenchina</taxon>
        <taxon>Panagrolaimomorpha</taxon>
        <taxon>Panagrolaimoidea</taxon>
        <taxon>Panagrolaimidae</taxon>
        <taxon>Panagrolaimus</taxon>
    </lineage>
</organism>
<dbReference type="PANTHER" id="PTHR11822">
    <property type="entry name" value="NADP-SPECIFIC ISOCITRATE DEHYDROGENASE"/>
    <property type="match status" value="1"/>
</dbReference>
<keyword evidence="8 10" id="KW-0560">Oxidoreductase</keyword>
<keyword evidence="7 10" id="KW-0521">NADP</keyword>
<dbReference type="SUPFAM" id="SSF53659">
    <property type="entry name" value="Isocitrate/Isopropylmalate dehydrogenase-like"/>
    <property type="match status" value="1"/>
</dbReference>
<dbReference type="GO" id="GO:0006099">
    <property type="term" value="P:tricarboxylic acid cycle"/>
    <property type="evidence" value="ECO:0007669"/>
    <property type="project" value="UniProtKB-KW"/>
</dbReference>
<comment type="catalytic activity">
    <reaction evidence="10">
        <text>D-threo-isocitrate + NADP(+) = 2-oxoglutarate + CO2 + NADPH</text>
        <dbReference type="Rhea" id="RHEA:19629"/>
        <dbReference type="ChEBI" id="CHEBI:15562"/>
        <dbReference type="ChEBI" id="CHEBI:16526"/>
        <dbReference type="ChEBI" id="CHEBI:16810"/>
        <dbReference type="ChEBI" id="CHEBI:57783"/>
        <dbReference type="ChEBI" id="CHEBI:58349"/>
        <dbReference type="EC" id="1.1.1.42"/>
    </reaction>
</comment>
<dbReference type="SMART" id="SM01329">
    <property type="entry name" value="Iso_dh"/>
    <property type="match status" value="1"/>
</dbReference>
<feature type="binding site" evidence="12">
    <location>
        <position position="162"/>
    </location>
    <ligand>
        <name>D-threo-isocitrate</name>
        <dbReference type="ChEBI" id="CHEBI:15562"/>
    </ligand>
</feature>
<comment type="similarity">
    <text evidence="2 10">Belongs to the isocitrate and isopropylmalate dehydrogenases family.</text>
</comment>
<dbReference type="NCBIfam" id="TIGR00127">
    <property type="entry name" value="nadp_idh_euk"/>
    <property type="match status" value="1"/>
</dbReference>
<evidence type="ECO:0000256" key="2">
    <source>
        <dbReference type="ARBA" id="ARBA00007769"/>
    </source>
</evidence>
<evidence type="ECO:0000313" key="17">
    <source>
        <dbReference type="WBParaSite" id="PSU_v2.g4807.t1"/>
    </source>
</evidence>
<feature type="binding site" evidence="13">
    <location>
        <position position="281"/>
    </location>
    <ligand>
        <name>Mn(2+)</name>
        <dbReference type="ChEBI" id="CHEBI:29035"/>
    </ligand>
</feature>
<evidence type="ECO:0000256" key="13">
    <source>
        <dbReference type="PIRSR" id="PIRSR000108-3"/>
    </source>
</evidence>
<dbReference type="GO" id="GO:0004450">
    <property type="term" value="F:isocitrate dehydrogenase (NADP+) activity"/>
    <property type="evidence" value="ECO:0007669"/>
    <property type="project" value="UniProtKB-EC"/>
</dbReference>
<feature type="binding site" evidence="12">
    <location>
        <position position="139"/>
    </location>
    <ligand>
        <name>D-threo-isocitrate</name>
        <dbReference type="ChEBI" id="CHEBI:15562"/>
    </ligand>
</feature>
<dbReference type="GO" id="GO:0006097">
    <property type="term" value="P:glyoxylate cycle"/>
    <property type="evidence" value="ECO:0007669"/>
    <property type="project" value="UniProtKB-KW"/>
</dbReference>
<dbReference type="GO" id="GO:0000287">
    <property type="term" value="F:magnesium ion binding"/>
    <property type="evidence" value="ECO:0007669"/>
    <property type="project" value="InterPro"/>
</dbReference>
<evidence type="ECO:0000256" key="12">
    <source>
        <dbReference type="PIRSR" id="PIRSR000108-2"/>
    </source>
</evidence>
<evidence type="ECO:0000313" key="16">
    <source>
        <dbReference type="Proteomes" id="UP000887577"/>
    </source>
</evidence>
<dbReference type="PROSITE" id="PS00470">
    <property type="entry name" value="IDH_IMDH"/>
    <property type="match status" value="1"/>
</dbReference>
<dbReference type="WBParaSite" id="PSU_v2.g4807.t1">
    <property type="protein sequence ID" value="PSU_v2.g4807.t1"/>
    <property type="gene ID" value="PSU_v2.g4807"/>
</dbReference>
<dbReference type="Gene3D" id="3.40.718.10">
    <property type="entry name" value="Isopropylmalate Dehydrogenase"/>
    <property type="match status" value="1"/>
</dbReference>
<name>A0A914YXX4_9BILA</name>
<evidence type="ECO:0000256" key="14">
    <source>
        <dbReference type="PIRSR" id="PIRSR000108-4"/>
    </source>
</evidence>
<feature type="binding site" evidence="14">
    <location>
        <position position="357"/>
    </location>
    <ligand>
        <name>NADP(+)</name>
        <dbReference type="ChEBI" id="CHEBI:58349"/>
    </ligand>
</feature>
<dbReference type="GO" id="GO:0005777">
    <property type="term" value="C:peroxisome"/>
    <property type="evidence" value="ECO:0007669"/>
    <property type="project" value="TreeGrafter"/>
</dbReference>
<dbReference type="InterPro" id="IPR024084">
    <property type="entry name" value="IsoPropMal-DH-like_dom"/>
</dbReference>
<feature type="domain" description="Isopropylmalate dehydrogenase-like" evidence="15">
    <location>
        <begin position="39"/>
        <end position="430"/>
    </location>
</feature>
<feature type="binding site" evidence="14">
    <location>
        <position position="289"/>
    </location>
    <ligand>
        <name>NADP(+)</name>
        <dbReference type="ChEBI" id="CHEBI:58349"/>
    </ligand>
</feature>
<evidence type="ECO:0000256" key="11">
    <source>
        <dbReference type="PIRSR" id="PIRSR000108-1"/>
    </source>
</evidence>